<evidence type="ECO:0000256" key="4">
    <source>
        <dbReference type="ARBA" id="ARBA00022898"/>
    </source>
</evidence>
<dbReference type="InterPro" id="IPR015422">
    <property type="entry name" value="PyrdxlP-dep_Trfase_small"/>
</dbReference>
<sequence length="434" mass="46932">MATNSNPKNYRFDTLQVHAGQETADPATKSRAVPIYQTTSYVFDDCQEVCDVFAGLKAGYLYTRTGNPTVTAFEERVNALEGGIGALATSSGMAAILYSILNLAQQGDEIISLATLYGGTYTLFNNRLESQFGIKAKLVDPEDLAALAAAITPKTKAIYYESIGNPGINIPDIDAISALAHKHGIPVVVDNTFGTPYLIRLKDHGVDIIVHSATKYIGGHGTSIGGIVVDTGLFDFASNPRFPQYKTPDPSYHGKVWAVHGQLAYILRMRYGLLRDTGACMSPFNSFLLLLGLETLSLRVERHVQNALVIARHLEKHPSVAWVSHPSLPGNRYHERAKRYFPKGAGAIFTFGVKGGKAASIKFIDSLQLFSLLANVADAKSLAIHPAGTTHSQLGEEDLRKAGVLPELVRLSVGIEDPLDLIADIDQALAKSQQ</sequence>
<dbReference type="InterPro" id="IPR006235">
    <property type="entry name" value="OAc-hSer/O-AcSer_sulfhydrylase"/>
</dbReference>
<comment type="caution">
    <text evidence="7">The sequence shown here is derived from an EMBL/GenBank/DDBJ whole genome shotgun (WGS) entry which is preliminary data.</text>
</comment>
<comment type="similarity">
    <text evidence="2 6">Belongs to the trans-sulfuration enzymes family.</text>
</comment>
<dbReference type="PIRSF" id="PIRSF001434">
    <property type="entry name" value="CGS"/>
    <property type="match status" value="1"/>
</dbReference>
<dbReference type="GO" id="GO:0003961">
    <property type="term" value="F:O-acetylhomoserine aminocarboxypropyltransferase activity"/>
    <property type="evidence" value="ECO:0007669"/>
    <property type="project" value="TreeGrafter"/>
</dbReference>
<evidence type="ECO:0000256" key="6">
    <source>
        <dbReference type="RuleBase" id="RU362118"/>
    </source>
</evidence>
<dbReference type="AlphaFoldDB" id="S9TXP8"/>
<keyword evidence="3" id="KW-0808">Transferase</keyword>
<dbReference type="FunFam" id="3.40.640.10:FF:000035">
    <property type="entry name" value="O-succinylhomoserine sulfhydrylase"/>
    <property type="match status" value="1"/>
</dbReference>
<dbReference type="SUPFAM" id="SSF53383">
    <property type="entry name" value="PLP-dependent transferases"/>
    <property type="match status" value="1"/>
</dbReference>
<dbReference type="Pfam" id="PF01053">
    <property type="entry name" value="Cys_Met_Meta_PP"/>
    <property type="match status" value="1"/>
</dbReference>
<dbReference type="OrthoDB" id="8117887at2759"/>
<evidence type="ECO:0000256" key="3">
    <source>
        <dbReference type="ARBA" id="ARBA00022679"/>
    </source>
</evidence>
<feature type="modified residue" description="N6-(pyridoxal phosphate)lysine" evidence="5">
    <location>
        <position position="215"/>
    </location>
</feature>
<dbReference type="GO" id="GO:0071269">
    <property type="term" value="P:L-homocysteine biosynthetic process"/>
    <property type="evidence" value="ECO:0007669"/>
    <property type="project" value="TreeGrafter"/>
</dbReference>
<dbReference type="InterPro" id="IPR015424">
    <property type="entry name" value="PyrdxlP-dep_Trfase"/>
</dbReference>
<dbReference type="CDD" id="cd00614">
    <property type="entry name" value="CGS_like"/>
    <property type="match status" value="1"/>
</dbReference>
<keyword evidence="4 5" id="KW-0663">Pyridoxal phosphate</keyword>
<keyword evidence="7" id="KW-0456">Lyase</keyword>
<evidence type="ECO:0000313" key="8">
    <source>
        <dbReference type="Proteomes" id="UP000015354"/>
    </source>
</evidence>
<evidence type="ECO:0000256" key="5">
    <source>
        <dbReference type="PIRSR" id="PIRSR001434-2"/>
    </source>
</evidence>
<dbReference type="InterPro" id="IPR015421">
    <property type="entry name" value="PyrdxlP-dep_Trfase_major"/>
</dbReference>
<name>S9TXP8_9TRYP</name>
<dbReference type="GO" id="GO:0016829">
    <property type="term" value="F:lyase activity"/>
    <property type="evidence" value="ECO:0007669"/>
    <property type="project" value="UniProtKB-KW"/>
</dbReference>
<organism evidence="7 8">
    <name type="scientific">Strigomonas culicis</name>
    <dbReference type="NCBI Taxonomy" id="28005"/>
    <lineage>
        <taxon>Eukaryota</taxon>
        <taxon>Discoba</taxon>
        <taxon>Euglenozoa</taxon>
        <taxon>Kinetoplastea</taxon>
        <taxon>Metakinetoplastina</taxon>
        <taxon>Trypanosomatida</taxon>
        <taxon>Trypanosomatidae</taxon>
        <taxon>Strigomonadinae</taxon>
        <taxon>Strigomonas</taxon>
    </lineage>
</organism>
<dbReference type="GO" id="GO:0030170">
    <property type="term" value="F:pyridoxal phosphate binding"/>
    <property type="evidence" value="ECO:0007669"/>
    <property type="project" value="InterPro"/>
</dbReference>
<reference evidence="7 8" key="1">
    <citation type="journal article" date="2013" name="PLoS ONE">
        <title>Predicting the Proteins of Angomonas deanei, Strigomonas culicis and Their Respective Endosymbionts Reveals New Aspects of the Trypanosomatidae Family.</title>
        <authorList>
            <person name="Motta M.C."/>
            <person name="Martins A.C."/>
            <person name="de Souza S.S."/>
            <person name="Catta-Preta C.M."/>
            <person name="Silva R."/>
            <person name="Klein C.C."/>
            <person name="de Almeida L.G."/>
            <person name="de Lima Cunha O."/>
            <person name="Ciapina L.P."/>
            <person name="Brocchi M."/>
            <person name="Colabardini A.C."/>
            <person name="de Araujo Lima B."/>
            <person name="Machado C.R."/>
            <person name="de Almeida Soares C.M."/>
            <person name="Probst C.M."/>
            <person name="de Menezes C.B."/>
            <person name="Thompson C.E."/>
            <person name="Bartholomeu D.C."/>
            <person name="Gradia D.F."/>
            <person name="Pavoni D.P."/>
            <person name="Grisard E.C."/>
            <person name="Fantinatti-Garboggini F."/>
            <person name="Marchini F.K."/>
            <person name="Rodrigues-Luiz G.F."/>
            <person name="Wagner G."/>
            <person name="Goldman G.H."/>
            <person name="Fietto J.L."/>
            <person name="Elias M.C."/>
            <person name="Goldman M.H."/>
            <person name="Sagot M.F."/>
            <person name="Pereira M."/>
            <person name="Stoco P.H."/>
            <person name="de Mendonca-Neto R.P."/>
            <person name="Teixeira S.M."/>
            <person name="Maciel T.E."/>
            <person name="de Oliveira Mendes T.A."/>
            <person name="Urmenyi T.P."/>
            <person name="de Souza W."/>
            <person name="Schenkman S."/>
            <person name="de Vasconcelos A.T."/>
        </authorList>
    </citation>
    <scope>NUCLEOTIDE SEQUENCE [LARGE SCALE GENOMIC DNA]</scope>
</reference>
<dbReference type="GO" id="GO:0019346">
    <property type="term" value="P:transsulfuration"/>
    <property type="evidence" value="ECO:0007669"/>
    <property type="project" value="InterPro"/>
</dbReference>
<dbReference type="GO" id="GO:0004124">
    <property type="term" value="F:cysteine synthase activity"/>
    <property type="evidence" value="ECO:0007669"/>
    <property type="project" value="TreeGrafter"/>
</dbReference>
<comment type="cofactor">
    <cofactor evidence="1 6">
        <name>pyridoxal 5'-phosphate</name>
        <dbReference type="ChEBI" id="CHEBI:597326"/>
    </cofactor>
</comment>
<evidence type="ECO:0000256" key="1">
    <source>
        <dbReference type="ARBA" id="ARBA00001933"/>
    </source>
</evidence>
<gene>
    <name evidence="7" type="ORF">STCU_08556</name>
</gene>
<accession>S9TXP8</accession>
<dbReference type="PANTHER" id="PTHR43797:SF2">
    <property type="entry name" value="HOMOCYSTEINE_CYSTEINE SYNTHASE"/>
    <property type="match status" value="1"/>
</dbReference>
<dbReference type="NCBIfam" id="TIGR01326">
    <property type="entry name" value="OAH_OAS_sulfhy"/>
    <property type="match status" value="1"/>
</dbReference>
<dbReference type="PROSITE" id="PS00868">
    <property type="entry name" value="CYS_MET_METAB_PP"/>
    <property type="match status" value="1"/>
</dbReference>
<dbReference type="Gene3D" id="3.40.640.10">
    <property type="entry name" value="Type I PLP-dependent aspartate aminotransferase-like (Major domain)"/>
    <property type="match status" value="1"/>
</dbReference>
<protein>
    <submittedName>
        <fullName evidence="7">O-acetylhomoserine (Thiol)-lyase</fullName>
    </submittedName>
</protein>
<dbReference type="GO" id="GO:0006535">
    <property type="term" value="P:cysteine biosynthetic process from serine"/>
    <property type="evidence" value="ECO:0007669"/>
    <property type="project" value="TreeGrafter"/>
</dbReference>
<dbReference type="InterPro" id="IPR054542">
    <property type="entry name" value="Cys_met_metab_PP"/>
</dbReference>
<evidence type="ECO:0000256" key="2">
    <source>
        <dbReference type="ARBA" id="ARBA00009077"/>
    </source>
</evidence>
<proteinExistence type="inferred from homology"/>
<dbReference type="PANTHER" id="PTHR43797">
    <property type="entry name" value="HOMOCYSTEINE/CYSTEINE SYNTHASE"/>
    <property type="match status" value="1"/>
</dbReference>
<dbReference type="Proteomes" id="UP000015354">
    <property type="component" value="Unassembled WGS sequence"/>
</dbReference>
<keyword evidence="8" id="KW-1185">Reference proteome</keyword>
<dbReference type="InterPro" id="IPR000277">
    <property type="entry name" value="Cys/Met-Metab_PyrdxlP-dep_enz"/>
</dbReference>
<dbReference type="GO" id="GO:0005737">
    <property type="term" value="C:cytoplasm"/>
    <property type="evidence" value="ECO:0007669"/>
    <property type="project" value="TreeGrafter"/>
</dbReference>
<evidence type="ECO:0000313" key="7">
    <source>
        <dbReference type="EMBL" id="EPY21423.1"/>
    </source>
</evidence>
<dbReference type="EMBL" id="ATMH01008556">
    <property type="protein sequence ID" value="EPY21423.1"/>
    <property type="molecule type" value="Genomic_DNA"/>
</dbReference>
<dbReference type="Gene3D" id="3.90.1150.10">
    <property type="entry name" value="Aspartate Aminotransferase, domain 1"/>
    <property type="match status" value="1"/>
</dbReference>